<dbReference type="Gene3D" id="2.60.120.260">
    <property type="entry name" value="Galactose-binding domain-like"/>
    <property type="match status" value="1"/>
</dbReference>
<evidence type="ECO:0000256" key="3">
    <source>
        <dbReference type="ARBA" id="ARBA00022989"/>
    </source>
</evidence>
<evidence type="ECO:0000256" key="6">
    <source>
        <dbReference type="SAM" id="Phobius"/>
    </source>
</evidence>
<dbReference type="KEGG" id="bman:114252102"/>
<dbReference type="GO" id="GO:0034993">
    <property type="term" value="C:meiotic nuclear membrane microtubule tethering complex"/>
    <property type="evidence" value="ECO:0007669"/>
    <property type="project" value="TreeGrafter"/>
</dbReference>
<comment type="subcellular location">
    <subcellularLocation>
        <location evidence="1">Membrane</location>
    </subcellularLocation>
</comment>
<keyword evidence="4 6" id="KW-0472">Membrane</keyword>
<dbReference type="PANTHER" id="PTHR12911">
    <property type="entry name" value="SAD1/UNC-84-LIKE PROTEIN-RELATED"/>
    <property type="match status" value="1"/>
</dbReference>
<evidence type="ECO:0000256" key="5">
    <source>
        <dbReference type="SAM" id="Coils"/>
    </source>
</evidence>
<keyword evidence="8" id="KW-1185">Reference proteome</keyword>
<keyword evidence="3 6" id="KW-1133">Transmembrane helix</keyword>
<evidence type="ECO:0000256" key="4">
    <source>
        <dbReference type="ARBA" id="ARBA00023136"/>
    </source>
</evidence>
<feature type="coiled-coil region" evidence="5">
    <location>
        <begin position="54"/>
        <end position="81"/>
    </location>
</feature>
<evidence type="ECO:0000256" key="1">
    <source>
        <dbReference type="ARBA" id="ARBA00004370"/>
    </source>
</evidence>
<reference evidence="9" key="1">
    <citation type="submission" date="2025-08" db="UniProtKB">
        <authorList>
            <consortium name="RefSeq"/>
        </authorList>
    </citation>
    <scope>IDENTIFICATION</scope>
    <source>
        <tissue evidence="9">Silk gland</tissue>
    </source>
</reference>
<feature type="transmembrane region" description="Helical" evidence="6">
    <location>
        <begin position="14"/>
        <end position="35"/>
    </location>
</feature>
<dbReference type="GO" id="GO:0043495">
    <property type="term" value="F:protein-membrane adaptor activity"/>
    <property type="evidence" value="ECO:0007669"/>
    <property type="project" value="TreeGrafter"/>
</dbReference>
<gene>
    <name evidence="9" type="primary">LOC114252102</name>
</gene>
<organism evidence="8 9">
    <name type="scientific">Bombyx mandarina</name>
    <name type="common">Wild silk moth</name>
    <name type="synonym">Wild silkworm</name>
    <dbReference type="NCBI Taxonomy" id="7092"/>
    <lineage>
        <taxon>Eukaryota</taxon>
        <taxon>Metazoa</taxon>
        <taxon>Ecdysozoa</taxon>
        <taxon>Arthropoda</taxon>
        <taxon>Hexapoda</taxon>
        <taxon>Insecta</taxon>
        <taxon>Pterygota</taxon>
        <taxon>Neoptera</taxon>
        <taxon>Endopterygota</taxon>
        <taxon>Lepidoptera</taxon>
        <taxon>Glossata</taxon>
        <taxon>Ditrysia</taxon>
        <taxon>Bombycoidea</taxon>
        <taxon>Bombycidae</taxon>
        <taxon>Bombycinae</taxon>
        <taxon>Bombyx</taxon>
    </lineage>
</organism>
<dbReference type="RefSeq" id="XP_028042408.1">
    <property type="nucleotide sequence ID" value="XM_028186607.1"/>
</dbReference>
<dbReference type="InterPro" id="IPR012919">
    <property type="entry name" value="SUN_dom"/>
</dbReference>
<sequence>MDYDDENSGCFQNVFRSFVCVTLTLLLSLNFYAYFWGPSADSLDGDFSDIKYVVMQLTRGLTEVNRKHEKLQNEMERMSAVIPAVAAAAGRAKDALEPSLRKNSRQALDNYDYDRQVADYALESAGGRILDTGDTIEHLVYESPISWGLHLITSWMCRECQGASAMIRPGTLPGECWAFKGSKGQAMIRLLGTVKVMGVSVEHIPAHISPTREISSAPRLFQVEGLEYRSDPYPHDFGTFEYDKEGKPIQYFEVLYPSTKGYSLIRIRVLTNWGHPVYTCVYRVRVHGELSGRNQNFGADDTEMRIENE</sequence>
<evidence type="ECO:0000313" key="8">
    <source>
        <dbReference type="Proteomes" id="UP000504629"/>
    </source>
</evidence>
<evidence type="ECO:0000256" key="2">
    <source>
        <dbReference type="ARBA" id="ARBA00022692"/>
    </source>
</evidence>
<dbReference type="InterPro" id="IPR045119">
    <property type="entry name" value="SUN1-5"/>
</dbReference>
<keyword evidence="2 6" id="KW-0812">Transmembrane</keyword>
<name>A0A6J2KLH7_BOMMA</name>
<dbReference type="OrthoDB" id="342281at2759"/>
<protein>
    <submittedName>
        <fullName evidence="9">SUN domain-containing protein 2-like</fullName>
    </submittedName>
</protein>
<dbReference type="Pfam" id="PF07738">
    <property type="entry name" value="Sad1_UNC"/>
    <property type="match status" value="1"/>
</dbReference>
<keyword evidence="5" id="KW-0175">Coiled coil</keyword>
<evidence type="ECO:0000259" key="7">
    <source>
        <dbReference type="PROSITE" id="PS51469"/>
    </source>
</evidence>
<dbReference type="Proteomes" id="UP000504629">
    <property type="component" value="Unplaced"/>
</dbReference>
<evidence type="ECO:0000313" key="9">
    <source>
        <dbReference type="RefSeq" id="XP_028042408.1"/>
    </source>
</evidence>
<accession>A0A6J2KLH7</accession>
<dbReference type="AlphaFoldDB" id="A0A6J2KLH7"/>
<proteinExistence type="predicted"/>
<feature type="domain" description="SUN" evidence="7">
    <location>
        <begin position="126"/>
        <end position="291"/>
    </location>
</feature>
<dbReference type="PANTHER" id="PTHR12911:SF8">
    <property type="entry name" value="KLAROID PROTEIN-RELATED"/>
    <property type="match status" value="1"/>
</dbReference>
<dbReference type="PROSITE" id="PS51469">
    <property type="entry name" value="SUN"/>
    <property type="match status" value="1"/>
</dbReference>
<dbReference type="GeneID" id="114252102"/>